<evidence type="ECO:0000256" key="3">
    <source>
        <dbReference type="ARBA" id="ARBA00023157"/>
    </source>
</evidence>
<dbReference type="PANTHER" id="PTHR22595:SF96">
    <property type="entry name" value="CHITINASE"/>
    <property type="match status" value="1"/>
</dbReference>
<keyword evidence="3" id="KW-1015">Disulfide bond</keyword>
<dbReference type="AlphaFoldDB" id="A0AAW2D5M1"/>
<comment type="caution">
    <text evidence="5">The sequence shown here is derived from an EMBL/GenBank/DDBJ whole genome shotgun (WGS) entry which is preliminary data.</text>
</comment>
<evidence type="ECO:0000256" key="1">
    <source>
        <dbReference type="ARBA" id="ARBA00022669"/>
    </source>
</evidence>
<dbReference type="FunFam" id="3.30.20.10:FF:000001">
    <property type="entry name" value="Endochitinase (Chitinase)"/>
    <property type="match status" value="1"/>
</dbReference>
<evidence type="ECO:0000256" key="2">
    <source>
        <dbReference type="ARBA" id="ARBA00022821"/>
    </source>
</evidence>
<dbReference type="Proteomes" id="UP001459277">
    <property type="component" value="Unassembled WGS sequence"/>
</dbReference>
<sequence>MQGNRTADADLLRLEDFLHSSPSLLINIAKPMEYKWSVPLTILLAFTLALLVNCDEYSSWNLAAAGSSLKDCPQCKVHRTAPNKPGSPGASLTSQQCNCGQGVPKRSTYIRGGGTCCHGAVRDYLKTDQFENIFSNRNSLEVETHANKGFLDYQSFITASALYQPYGFGTTYRNWTFFGTKEVAAFLAHVASKISCGNKLATVDQLAWGSCYNKKMNSNSNYCDEHYKKAYPCTPGVAYFGRGALPIYWNYNYGEAGKDLKVDLLNHPEYIEQNATLAFQVAIWRWMTPIKKHQPSAHDVFLGTWTPTKNDSLAKRVSGFGTTMNVLYGDLVCGHGDNESMNNIISHYLYYLDLMGVGREEAGPQEVLSCAKQVAFNPSFSSSP</sequence>
<evidence type="ECO:0000313" key="5">
    <source>
        <dbReference type="EMBL" id="KAL0005564.1"/>
    </source>
</evidence>
<dbReference type="GO" id="GO:0008061">
    <property type="term" value="F:chitin binding"/>
    <property type="evidence" value="ECO:0007669"/>
    <property type="project" value="UniProtKB-KW"/>
</dbReference>
<dbReference type="Gene3D" id="3.30.20.10">
    <property type="entry name" value="Endochitinase, domain 2"/>
    <property type="match status" value="1"/>
</dbReference>
<gene>
    <name evidence="5" type="ORF">SO802_013125</name>
</gene>
<dbReference type="GO" id="GO:0006032">
    <property type="term" value="P:chitin catabolic process"/>
    <property type="evidence" value="ECO:0007669"/>
    <property type="project" value="InterPro"/>
</dbReference>
<dbReference type="GO" id="GO:0004568">
    <property type="term" value="F:chitinase activity"/>
    <property type="evidence" value="ECO:0007669"/>
    <property type="project" value="InterPro"/>
</dbReference>
<dbReference type="PANTHER" id="PTHR22595">
    <property type="entry name" value="CHITINASE-RELATED"/>
    <property type="match status" value="1"/>
</dbReference>
<dbReference type="Gene3D" id="1.10.530.10">
    <property type="match status" value="1"/>
</dbReference>
<accession>A0AAW2D5M1</accession>
<dbReference type="GO" id="GO:0006952">
    <property type="term" value="P:defense response"/>
    <property type="evidence" value="ECO:0007669"/>
    <property type="project" value="UniProtKB-KW"/>
</dbReference>
<proteinExistence type="predicted"/>
<dbReference type="CDD" id="cd00325">
    <property type="entry name" value="chitinase_GH19"/>
    <property type="match status" value="1"/>
</dbReference>
<dbReference type="EMBL" id="JAZDWU010000004">
    <property type="protein sequence ID" value="KAL0005564.1"/>
    <property type="molecule type" value="Genomic_DNA"/>
</dbReference>
<dbReference type="SUPFAM" id="SSF53955">
    <property type="entry name" value="Lysozyme-like"/>
    <property type="match status" value="1"/>
</dbReference>
<keyword evidence="2" id="KW-0611">Plant defense</keyword>
<dbReference type="InterPro" id="IPR000726">
    <property type="entry name" value="Glyco_hydro_19_cat"/>
</dbReference>
<protein>
    <recommendedName>
        <fullName evidence="4">Glycoside hydrolase family 19 catalytic domain-containing protein</fullName>
    </recommendedName>
</protein>
<reference evidence="5 6" key="1">
    <citation type="submission" date="2024-01" db="EMBL/GenBank/DDBJ databases">
        <title>A telomere-to-telomere, gap-free genome of sweet tea (Lithocarpus litseifolius).</title>
        <authorList>
            <person name="Zhou J."/>
        </authorList>
    </citation>
    <scope>NUCLEOTIDE SEQUENCE [LARGE SCALE GENOMIC DNA]</scope>
    <source>
        <strain evidence="5">Zhou-2022a</strain>
        <tissue evidence="5">Leaf</tissue>
    </source>
</reference>
<feature type="domain" description="Glycoside hydrolase family 19 catalytic" evidence="4">
    <location>
        <begin position="127"/>
        <end position="360"/>
    </location>
</feature>
<organism evidence="5 6">
    <name type="scientific">Lithocarpus litseifolius</name>
    <dbReference type="NCBI Taxonomy" id="425828"/>
    <lineage>
        <taxon>Eukaryota</taxon>
        <taxon>Viridiplantae</taxon>
        <taxon>Streptophyta</taxon>
        <taxon>Embryophyta</taxon>
        <taxon>Tracheophyta</taxon>
        <taxon>Spermatophyta</taxon>
        <taxon>Magnoliopsida</taxon>
        <taxon>eudicotyledons</taxon>
        <taxon>Gunneridae</taxon>
        <taxon>Pentapetalae</taxon>
        <taxon>rosids</taxon>
        <taxon>fabids</taxon>
        <taxon>Fagales</taxon>
        <taxon>Fagaceae</taxon>
        <taxon>Lithocarpus</taxon>
    </lineage>
</organism>
<name>A0AAW2D5M1_9ROSI</name>
<keyword evidence="6" id="KW-1185">Reference proteome</keyword>
<keyword evidence="1" id="KW-0147">Chitin-binding</keyword>
<dbReference type="InterPro" id="IPR023346">
    <property type="entry name" value="Lysozyme-like_dom_sf"/>
</dbReference>
<evidence type="ECO:0000259" key="4">
    <source>
        <dbReference type="Pfam" id="PF00182"/>
    </source>
</evidence>
<dbReference type="Pfam" id="PF00182">
    <property type="entry name" value="Glyco_hydro_19"/>
    <property type="match status" value="1"/>
</dbReference>
<evidence type="ECO:0000313" key="6">
    <source>
        <dbReference type="Proteomes" id="UP001459277"/>
    </source>
</evidence>
<dbReference type="GO" id="GO:0016998">
    <property type="term" value="P:cell wall macromolecule catabolic process"/>
    <property type="evidence" value="ECO:0007669"/>
    <property type="project" value="InterPro"/>
</dbReference>